<comment type="caution">
    <text evidence="1">The sequence shown here is derived from an EMBL/GenBank/DDBJ whole genome shotgun (WGS) entry which is preliminary data.</text>
</comment>
<protein>
    <submittedName>
        <fullName evidence="1">Uncharacterized protein</fullName>
    </submittedName>
</protein>
<evidence type="ECO:0000313" key="2">
    <source>
        <dbReference type="Proteomes" id="UP000323866"/>
    </source>
</evidence>
<evidence type="ECO:0000313" key="1">
    <source>
        <dbReference type="EMBL" id="KAA6437496.1"/>
    </source>
</evidence>
<proteinExistence type="predicted"/>
<dbReference type="RefSeq" id="WP_149097118.1">
    <property type="nucleotide sequence ID" value="NZ_JBGOGF010000009.1"/>
</dbReference>
<organism evidence="1 2">
    <name type="scientific">Rufibacter glacialis</name>
    <dbReference type="NCBI Taxonomy" id="1259555"/>
    <lineage>
        <taxon>Bacteria</taxon>
        <taxon>Pseudomonadati</taxon>
        <taxon>Bacteroidota</taxon>
        <taxon>Cytophagia</taxon>
        <taxon>Cytophagales</taxon>
        <taxon>Hymenobacteraceae</taxon>
        <taxon>Rufibacter</taxon>
    </lineage>
</organism>
<dbReference type="AlphaFoldDB" id="A0A5M8QS54"/>
<gene>
    <name evidence="1" type="ORF">FOE74_03055</name>
</gene>
<reference evidence="1 2" key="1">
    <citation type="submission" date="2019-07" db="EMBL/GenBank/DDBJ databases">
        <authorList>
            <person name="Qu J.-H."/>
        </authorList>
    </citation>
    <scope>NUCLEOTIDE SEQUENCE [LARGE SCALE GENOMIC DNA]</scope>
    <source>
        <strain evidence="1 2">MDT1-10-3</strain>
    </source>
</reference>
<dbReference type="EMBL" id="VKKZ01000010">
    <property type="protein sequence ID" value="KAA6437496.1"/>
    <property type="molecule type" value="Genomic_DNA"/>
</dbReference>
<reference evidence="1 2" key="2">
    <citation type="submission" date="2019-09" db="EMBL/GenBank/DDBJ databases">
        <title>A bacterium isolated from glacier soil.</title>
        <authorList>
            <person name="Liu Q."/>
        </authorList>
    </citation>
    <scope>NUCLEOTIDE SEQUENCE [LARGE SCALE GENOMIC DNA]</scope>
    <source>
        <strain evidence="1 2">MDT1-10-3</strain>
    </source>
</reference>
<accession>A0A5M8QS54</accession>
<sequence length="113" mass="13057">MEVQQRPTGLLSVATRLTPGQRIDLRLSAMKDPACTLLLMGKELSNRKMINQQDYDYLKGIYLRDVPATAEEIEDLKEYYLTKLKACCSWYATPDEARERILSLIIRLEHLNP</sequence>
<name>A0A5M8QS54_9BACT</name>
<dbReference type="Proteomes" id="UP000323866">
    <property type="component" value="Unassembled WGS sequence"/>
</dbReference>